<keyword evidence="2" id="KW-1185">Reference proteome</keyword>
<gene>
    <name evidence="1" type="ORF">ACFO3D_16550</name>
</gene>
<dbReference type="Gene3D" id="3.40.50.300">
    <property type="entry name" value="P-loop containing nucleotide triphosphate hydrolases"/>
    <property type="match status" value="1"/>
</dbReference>
<dbReference type="EMBL" id="JBHSFU010000011">
    <property type="protein sequence ID" value="MFC4559796.1"/>
    <property type="molecule type" value="Genomic_DNA"/>
</dbReference>
<dbReference type="SUPFAM" id="SSF52540">
    <property type="entry name" value="P-loop containing nucleoside triphosphate hydrolases"/>
    <property type="match status" value="1"/>
</dbReference>
<protein>
    <submittedName>
        <fullName evidence="1">Topology modulation protein</fullName>
    </submittedName>
</protein>
<accession>A0ABV9DM19</accession>
<dbReference type="PANTHER" id="PTHR37816">
    <property type="entry name" value="YALI0E33011P"/>
    <property type="match status" value="1"/>
</dbReference>
<name>A0ABV9DM19_9BACI</name>
<dbReference type="RefSeq" id="WP_390298668.1">
    <property type="nucleotide sequence ID" value="NZ_JBHSFU010000011.1"/>
</dbReference>
<dbReference type="InterPro" id="IPR052922">
    <property type="entry name" value="Cytidylate_Kinase-2"/>
</dbReference>
<dbReference type="CDD" id="cd01983">
    <property type="entry name" value="SIMIBI"/>
    <property type="match status" value="1"/>
</dbReference>
<dbReference type="PANTHER" id="PTHR37816:SF3">
    <property type="entry name" value="MODULATES DNA TOPOLOGY"/>
    <property type="match status" value="1"/>
</dbReference>
<comment type="caution">
    <text evidence="1">The sequence shown here is derived from an EMBL/GenBank/DDBJ whole genome shotgun (WGS) entry which is preliminary data.</text>
</comment>
<dbReference type="InterPro" id="IPR027417">
    <property type="entry name" value="P-loop_NTPase"/>
</dbReference>
<dbReference type="Proteomes" id="UP001595989">
    <property type="component" value="Unassembled WGS sequence"/>
</dbReference>
<organism evidence="1 2">
    <name type="scientific">Virgibacillus kekensis</name>
    <dbReference type="NCBI Taxonomy" id="202261"/>
    <lineage>
        <taxon>Bacteria</taxon>
        <taxon>Bacillati</taxon>
        <taxon>Bacillota</taxon>
        <taxon>Bacilli</taxon>
        <taxon>Bacillales</taxon>
        <taxon>Bacillaceae</taxon>
        <taxon>Virgibacillus</taxon>
    </lineage>
</organism>
<evidence type="ECO:0000313" key="2">
    <source>
        <dbReference type="Proteomes" id="UP001595989"/>
    </source>
</evidence>
<proteinExistence type="predicted"/>
<sequence>MNRIMVIGISAGVGKSTFARKLGESLEIPVYHLDVLHWEPGWTEAPKELFAARQREIVKKEQWIVEGNYSSTFSIRAEKCDTVIYLELPLHVCFYRVIKRWLTNIGETRPDMGEGCREKLDWEFVKFILTTYRSRKLKMAERLSNFTAEGKKVITLKSKRQINEYIQSLQSESRGVG</sequence>
<evidence type="ECO:0000313" key="1">
    <source>
        <dbReference type="EMBL" id="MFC4559796.1"/>
    </source>
</evidence>
<reference evidence="2" key="1">
    <citation type="journal article" date="2019" name="Int. J. Syst. Evol. Microbiol.">
        <title>The Global Catalogue of Microorganisms (GCM) 10K type strain sequencing project: providing services to taxonomists for standard genome sequencing and annotation.</title>
        <authorList>
            <consortium name="The Broad Institute Genomics Platform"/>
            <consortium name="The Broad Institute Genome Sequencing Center for Infectious Disease"/>
            <person name="Wu L."/>
            <person name="Ma J."/>
        </authorList>
    </citation>
    <scope>NUCLEOTIDE SEQUENCE [LARGE SCALE GENOMIC DNA]</scope>
    <source>
        <strain evidence="2">CGMCC 4.7426</strain>
    </source>
</reference>